<dbReference type="VEuPathDB" id="FungiDB:LCOR_06065.1"/>
<keyword evidence="2" id="KW-1185">Reference proteome</keyword>
<dbReference type="EMBL" id="CBTN010000025">
    <property type="protein sequence ID" value="CDH54851.1"/>
    <property type="molecule type" value="Genomic_DNA"/>
</dbReference>
<proteinExistence type="predicted"/>
<comment type="caution">
    <text evidence="1">The sequence shown here is derived from an EMBL/GenBank/DDBJ whole genome shotgun (WGS) entry which is preliminary data.</text>
</comment>
<evidence type="ECO:0000313" key="1">
    <source>
        <dbReference type="EMBL" id="CDH54851.1"/>
    </source>
</evidence>
<protein>
    <submittedName>
        <fullName evidence="1">Uncharacterized protein</fullName>
    </submittedName>
</protein>
<sequence length="128" mass="14894">MLTKKTLASMLGACCNGVLYRNIGTLSSPALSFVSRRRLVTRLELKAEDPPTTHSMNVLKQLQHLKEFNFSIDWPDSDPRFWDTVQALTQVKRLRIYPAISVDKPRIRQLRQQRPDMEVIIDHVFKLF</sequence>
<gene>
    <name evidence="1" type="ORF">LCOR_06065.1</name>
</gene>
<dbReference type="Proteomes" id="UP000027586">
    <property type="component" value="Unassembled WGS sequence"/>
</dbReference>
<organism evidence="1 2">
    <name type="scientific">Lichtheimia corymbifera JMRC:FSU:9682</name>
    <dbReference type="NCBI Taxonomy" id="1263082"/>
    <lineage>
        <taxon>Eukaryota</taxon>
        <taxon>Fungi</taxon>
        <taxon>Fungi incertae sedis</taxon>
        <taxon>Mucoromycota</taxon>
        <taxon>Mucoromycotina</taxon>
        <taxon>Mucoromycetes</taxon>
        <taxon>Mucorales</taxon>
        <taxon>Lichtheimiaceae</taxon>
        <taxon>Lichtheimia</taxon>
    </lineage>
</organism>
<dbReference type="AlphaFoldDB" id="A0A068S0S2"/>
<accession>A0A068S0S2</accession>
<reference evidence="1" key="1">
    <citation type="submission" date="2013-08" db="EMBL/GenBank/DDBJ databases">
        <title>Gene expansion shapes genome architecture in the human pathogen Lichtheimia corymbifera: an evolutionary genomics analysis in the ancient terrestrial Mucorales (Mucoromycotina).</title>
        <authorList>
            <person name="Schwartze V.U."/>
            <person name="Winter S."/>
            <person name="Shelest E."/>
            <person name="Marcet-Houben M."/>
            <person name="Horn F."/>
            <person name="Wehner S."/>
            <person name="Hoffmann K."/>
            <person name="Riege K."/>
            <person name="Sammeth M."/>
            <person name="Nowrousian M."/>
            <person name="Valiante V."/>
            <person name="Linde J."/>
            <person name="Jacobsen I.D."/>
            <person name="Marz M."/>
            <person name="Brakhage A.A."/>
            <person name="Gabaldon T."/>
            <person name="Bocker S."/>
            <person name="Voigt K."/>
        </authorList>
    </citation>
    <scope>NUCLEOTIDE SEQUENCE [LARGE SCALE GENOMIC DNA]</scope>
    <source>
        <strain evidence="1">FSU 9682</strain>
    </source>
</reference>
<name>A0A068S0S2_9FUNG</name>
<evidence type="ECO:0000313" key="2">
    <source>
        <dbReference type="Proteomes" id="UP000027586"/>
    </source>
</evidence>